<name>W6MIJ0_9ASCO</name>
<dbReference type="PANTHER" id="PTHR15704:SF7">
    <property type="entry name" value="SUPERKILLER COMPLEX PROTEIN 3"/>
    <property type="match status" value="1"/>
</dbReference>
<protein>
    <recommendedName>
        <fullName evidence="7">Superkiller protein 3</fullName>
    </recommendedName>
</protein>
<dbReference type="PROSITE" id="PS50005">
    <property type="entry name" value="TPR"/>
    <property type="match status" value="3"/>
</dbReference>
<dbReference type="Pfam" id="PF18833">
    <property type="entry name" value="TPR_22"/>
    <property type="match status" value="1"/>
</dbReference>
<dbReference type="PANTHER" id="PTHR15704">
    <property type="entry name" value="SUPERKILLER 3 PROTEIN-RELATED"/>
    <property type="match status" value="1"/>
</dbReference>
<evidence type="ECO:0008006" key="7">
    <source>
        <dbReference type="Google" id="ProtNLM"/>
    </source>
</evidence>
<dbReference type="InterPro" id="IPR019734">
    <property type="entry name" value="TPR_rpt"/>
</dbReference>
<dbReference type="Pfam" id="PF13181">
    <property type="entry name" value="TPR_8"/>
    <property type="match status" value="1"/>
</dbReference>
<dbReference type="InterPro" id="IPR039226">
    <property type="entry name" value="Ski3/TTC37"/>
</dbReference>
<dbReference type="InterPro" id="IPR011990">
    <property type="entry name" value="TPR-like_helical_dom_sf"/>
</dbReference>
<feature type="repeat" description="TPR" evidence="3">
    <location>
        <begin position="39"/>
        <end position="72"/>
    </location>
</feature>
<evidence type="ECO:0000256" key="2">
    <source>
        <dbReference type="ARBA" id="ARBA00022803"/>
    </source>
</evidence>
<proteinExistence type="predicted"/>
<dbReference type="InterPro" id="IPR040962">
    <property type="entry name" value="TPR_22"/>
</dbReference>
<dbReference type="Proteomes" id="UP000019384">
    <property type="component" value="Unassembled WGS sequence"/>
</dbReference>
<dbReference type="GO" id="GO:0055087">
    <property type="term" value="C:Ski complex"/>
    <property type="evidence" value="ECO:0007669"/>
    <property type="project" value="EnsemblFungi"/>
</dbReference>
<evidence type="ECO:0000313" key="6">
    <source>
        <dbReference type="Proteomes" id="UP000019384"/>
    </source>
</evidence>
<dbReference type="Pfam" id="PF14559">
    <property type="entry name" value="TPR_19"/>
    <property type="match status" value="1"/>
</dbReference>
<dbReference type="Gene3D" id="1.25.40.10">
    <property type="entry name" value="Tetratricopeptide repeat domain"/>
    <property type="match status" value="4"/>
</dbReference>
<organism evidence="5 6">
    <name type="scientific">Kuraishia capsulata CBS 1993</name>
    <dbReference type="NCBI Taxonomy" id="1382522"/>
    <lineage>
        <taxon>Eukaryota</taxon>
        <taxon>Fungi</taxon>
        <taxon>Dikarya</taxon>
        <taxon>Ascomycota</taxon>
        <taxon>Saccharomycotina</taxon>
        <taxon>Pichiomycetes</taxon>
        <taxon>Pichiales</taxon>
        <taxon>Pichiaceae</taxon>
        <taxon>Kuraishia</taxon>
    </lineage>
</organism>
<evidence type="ECO:0000313" key="5">
    <source>
        <dbReference type="EMBL" id="CDK26289.1"/>
    </source>
</evidence>
<keyword evidence="2 3" id="KW-0802">TPR repeat</keyword>
<keyword evidence="1" id="KW-0677">Repeat</keyword>
<feature type="compositionally biased region" description="Basic residues" evidence="4">
    <location>
        <begin position="335"/>
        <end position="348"/>
    </location>
</feature>
<dbReference type="STRING" id="1382522.W6MIJ0"/>
<reference evidence="5" key="2">
    <citation type="submission" date="2014-02" db="EMBL/GenBank/DDBJ databases">
        <title>Complete DNA sequence of /Kuraishia capsulata/ illustrates novel genomic features among budding yeasts (/Saccharomycotina/).</title>
        <authorList>
            <person name="Morales L."/>
            <person name="Noel B."/>
            <person name="Porcel B."/>
            <person name="Marcet-Houben M."/>
            <person name="Hullo M-F."/>
            <person name="Sacerdot C."/>
            <person name="Tekaia F."/>
            <person name="Leh-Louis V."/>
            <person name="Despons L."/>
            <person name="Khanna V."/>
            <person name="Aury J-M."/>
            <person name="Barbe V."/>
            <person name="Couloux A."/>
            <person name="Labadie K."/>
            <person name="Pelletier E."/>
            <person name="Souciet J-L."/>
            <person name="Boekhout T."/>
            <person name="Gabaldon T."/>
            <person name="Wincker P."/>
            <person name="Dujon B."/>
        </authorList>
    </citation>
    <scope>NUCLEOTIDE SEQUENCE</scope>
    <source>
        <strain evidence="5">CBS 1993</strain>
    </source>
</reference>
<dbReference type="GeneID" id="34519683"/>
<reference evidence="5" key="1">
    <citation type="submission" date="2013-12" db="EMBL/GenBank/DDBJ databases">
        <authorList>
            <person name="Genoscope - CEA"/>
        </authorList>
    </citation>
    <scope>NUCLEOTIDE SEQUENCE</scope>
    <source>
        <strain evidence="5">CBS 1993</strain>
    </source>
</reference>
<evidence type="ECO:0000256" key="1">
    <source>
        <dbReference type="ARBA" id="ARBA00022737"/>
    </source>
</evidence>
<dbReference type="PROSITE" id="PS50293">
    <property type="entry name" value="TPR_REGION"/>
    <property type="match status" value="1"/>
</dbReference>
<dbReference type="SUPFAM" id="SSF48452">
    <property type="entry name" value="TPR-like"/>
    <property type="match status" value="3"/>
</dbReference>
<dbReference type="GO" id="GO:0070481">
    <property type="term" value="P:nuclear-transcribed mRNA catabolic process, non-stop decay"/>
    <property type="evidence" value="ECO:0007669"/>
    <property type="project" value="EnsemblFungi"/>
</dbReference>
<dbReference type="GO" id="GO:0070478">
    <property type="term" value="P:nuclear-transcribed mRNA catabolic process, 3'-5' exonucleolytic nonsense-mediated decay"/>
    <property type="evidence" value="ECO:0007669"/>
    <property type="project" value="EnsemblFungi"/>
</dbReference>
<dbReference type="RefSeq" id="XP_022458295.1">
    <property type="nucleotide sequence ID" value="XM_022602495.1"/>
</dbReference>
<dbReference type="SMART" id="SM00028">
    <property type="entry name" value="TPR"/>
    <property type="match status" value="10"/>
</dbReference>
<feature type="repeat" description="TPR" evidence="3">
    <location>
        <begin position="695"/>
        <end position="728"/>
    </location>
</feature>
<dbReference type="EMBL" id="HG793127">
    <property type="protein sequence ID" value="CDK26289.1"/>
    <property type="molecule type" value="Genomic_DNA"/>
</dbReference>
<dbReference type="Pfam" id="PF13432">
    <property type="entry name" value="TPR_16"/>
    <property type="match status" value="2"/>
</dbReference>
<evidence type="ECO:0000256" key="4">
    <source>
        <dbReference type="SAM" id="MobiDB-lite"/>
    </source>
</evidence>
<feature type="repeat" description="TPR" evidence="3">
    <location>
        <begin position="981"/>
        <end position="1014"/>
    </location>
</feature>
<feature type="region of interest" description="Disordered" evidence="4">
    <location>
        <begin position="331"/>
        <end position="355"/>
    </location>
</feature>
<gene>
    <name evidence="5" type="ORF">KUCA_T00002260001</name>
</gene>
<keyword evidence="6" id="KW-1185">Reference proteome</keyword>
<accession>W6MIJ0</accession>
<evidence type="ECO:0000256" key="3">
    <source>
        <dbReference type="PROSITE-ProRule" id="PRU00339"/>
    </source>
</evidence>
<dbReference type="OrthoDB" id="421075at2759"/>
<dbReference type="HOGENOM" id="CLU_001688_0_0_1"/>
<sequence length="1387" mass="154964">MSATKSFLKSARLAISSNDPDQAVYLCDSVIDDQDPENFMAHLLKGKALQILGKNEKALAAYQKSHEIEPENITPLKGILSIVREKEDYELFFDVLTKMVTLDASQMNLQHISQEARKYRSKFARKISTLEETYLRHMLPGDKLGDAIGELTQPLVDTLKSLVKIVASRELDSRTADLRKARMKIPANPSVVDLEKLDLAAWKHYETSDLANLYERLISVLDDKRREDVEQDLFNYKFEMLKVAPPNKKKEIRQQVFDMASGLVTVKRKLPLAYKVYFDWSDYQAVGDIDFLEVMDLVSMTTTGWPGVLFAFVQSERSPFPLERVNRYFEEHTKNTKKHKRKNAKKSKAKESGGADSELSVEDIAPFMARAKSGDSIIALRIAIGYYIEQKEYELALDSTHAAMKLLSESRRSTGLDLSHSRTDILLSLATIYTYHESPKNFGKALQIFDSVLKQDSENSRAKIGKALVILERGQYTEAFALLEEVIVHFPNNLQALMAKSWAQVKLGDYSEGRKGLTFIMTKTQEAGTTDVDLKATVLYRLGESYLMEVSSNQDADPATVSEYIKLAKSHLISSLKQSSTFSSPYTSLGRLYLEFLNDENRAIRCYYKAFELDAGETEAAKKIVSIFSEKMEWDMVKIVCERVLSSERTRHLLPTDEDPSWPYRALGCSCLENQDDVGAIEHFQNGLRLAPADVSSWIGLGEAYFARGRIEASAKVFGKALELDPESWQSSYMLAIVQSAVGEFDSSIEHLESFLGKHPDNMAALIGYIQILISKSQLDISGGFTGRAISSNVSAVKLLHSAFKVDPSSQRLWGLVGDCIRIFTQLQSHLVEAPLREIYNIIRDDSSLDNDSPSDLCLINYLQSQSSSSVEFTVALSIYAARRALSYLSPNSPKLLRSSLFFNMGLAYSDAFYILEDDTPIFLGTDSLTDRSIKALNKAINNEPNNADYWTALGNISLTKNARVVQHCFIKAATLSPRDPSIWTNLALLSLFYGDLSFAKEAFARAQSIAPENGTSWTGNALLAEVSGNTELSKKLYTHAMVLSNGRTPLSMLLYGLSVAKGVVSADSKNSVLVQEINFASFAMISYLKYYPQDRLALSITTMILERVKDYERGIDLGKQLCEVLEIEYTKSENDTTLENFAEAKALLARLYLGAGNYELAIEEAEASLGVAEAAQVELPKVVLTAHSVLGLSLFFTSRFVESLEQFRLCLNLSKDSSQIVVLISQILCALDEEETKQAAMDELFQNIENNGTSLLVIMTLAAISVIENYEDYMVAIKEELETLPLQLLIDDKGRHVPMLVSEINKRFNQHENHLQKFAFFFPSDVTVWTNLDASMASSTASGSISLGSAELSKVLIKTGYLRQIQRGIFLNPQSSTGYKALRGCI</sequence>